<organism evidence="2 3">
    <name type="scientific">Tenacibaculum vairaonense</name>
    <dbReference type="NCBI Taxonomy" id="3137860"/>
    <lineage>
        <taxon>Bacteria</taxon>
        <taxon>Pseudomonadati</taxon>
        <taxon>Bacteroidota</taxon>
        <taxon>Flavobacteriia</taxon>
        <taxon>Flavobacteriales</taxon>
        <taxon>Flavobacteriaceae</taxon>
        <taxon>Tenacibaculum</taxon>
    </lineage>
</organism>
<keyword evidence="1" id="KW-0732">Signal</keyword>
<evidence type="ECO:0000313" key="2">
    <source>
        <dbReference type="EMBL" id="CAL2106663.1"/>
    </source>
</evidence>
<dbReference type="Pfam" id="PF09982">
    <property type="entry name" value="LpxR"/>
    <property type="match status" value="1"/>
</dbReference>
<name>A0ABP1FAE2_9FLAO</name>
<comment type="caution">
    <text evidence="2">The sequence shown here is derived from an EMBL/GenBank/DDBJ whole genome shotgun (WGS) entry which is preliminary data.</text>
</comment>
<dbReference type="InterPro" id="IPR037107">
    <property type="entry name" value="Put_OMP_sf"/>
</dbReference>
<dbReference type="RefSeq" id="WP_348738407.1">
    <property type="nucleotide sequence ID" value="NZ_CAXJRC010000019.1"/>
</dbReference>
<evidence type="ECO:0000256" key="1">
    <source>
        <dbReference type="SAM" id="SignalP"/>
    </source>
</evidence>
<dbReference type="EMBL" id="CAXJRC010000019">
    <property type="protein sequence ID" value="CAL2106663.1"/>
    <property type="molecule type" value="Genomic_DNA"/>
</dbReference>
<keyword evidence="2" id="KW-0378">Hydrolase</keyword>
<feature type="signal peptide" evidence="1">
    <location>
        <begin position="1"/>
        <end position="18"/>
    </location>
</feature>
<sequence>MKKIALLLLMFIGSYSYSQSGGLQFFITHENDFLGLNNRDENYTGGLNLEFVFKEINVWQPFFRFSNGTNYQTISLGGLGYTPRDLEATEVLYDDRPYSSLVYFSLGKLAISADGKSSISSKLFFGLVGSSGPGKIQYFLHDVNAFGSTRPNPNGWNNQIGFDGAFIMNYNIRYLRSLLDLNSEKTVNYFKPKLMLGGALGNYMINVDAGLFLELLNVNAYPTLGINNVVMPLNKVDGINHRNKNFRLNLYVRPKVRYVGYNTALEGLLFNDNSVHKIAREDMERFIFEFDAGVNLLIANRFYLKYALSLRTKEYINGKDVHFWGGITLGVSPEGWFVSSDSIPKEKD</sequence>
<evidence type="ECO:0000313" key="3">
    <source>
        <dbReference type="Proteomes" id="UP001497602"/>
    </source>
</evidence>
<gene>
    <name evidence="2" type="ORF">T190115A13A_270020</name>
</gene>
<keyword evidence="3" id="KW-1185">Reference proteome</keyword>
<dbReference type="EC" id="3.1.1.-" evidence="2"/>
<reference evidence="2 3" key="1">
    <citation type="submission" date="2024-05" db="EMBL/GenBank/DDBJ databases">
        <authorList>
            <person name="Duchaud E."/>
        </authorList>
    </citation>
    <scope>NUCLEOTIDE SEQUENCE [LARGE SCALE GENOMIC DNA]</scope>
    <source>
        <strain evidence="2">Ena-SAMPLE-TAB-13-05-2024-13:56:06:370-140305</strain>
    </source>
</reference>
<proteinExistence type="predicted"/>
<dbReference type="Gene3D" id="2.40.128.140">
    <property type="entry name" value="Outer membrane protein"/>
    <property type="match status" value="1"/>
</dbReference>
<dbReference type="InterPro" id="IPR018707">
    <property type="entry name" value="LpxR"/>
</dbReference>
<dbReference type="Proteomes" id="UP001497602">
    <property type="component" value="Unassembled WGS sequence"/>
</dbReference>
<feature type="chain" id="PRO_5046184764" evidence="1">
    <location>
        <begin position="19"/>
        <end position="348"/>
    </location>
</feature>
<dbReference type="GO" id="GO:0016787">
    <property type="term" value="F:hydrolase activity"/>
    <property type="evidence" value="ECO:0007669"/>
    <property type="project" value="UniProtKB-KW"/>
</dbReference>
<protein>
    <submittedName>
        <fullName evidence="2">Lipid A 3-O-deacylase</fullName>
        <ecNumber evidence="2">3.1.1.-</ecNumber>
    </submittedName>
</protein>
<accession>A0ABP1FAE2</accession>